<feature type="region of interest" description="Disordered" evidence="6">
    <location>
        <begin position="181"/>
        <end position="208"/>
    </location>
</feature>
<sequence length="208" mass="22441">MSEKITAEKRTEFGKGAARRIRRADKIPAVLYGHGTEPVHMILPGHATMLALKHGGANAILDIDLEGEAHLGLTKQVQIDPIKRHIEHVDMVVVKRGEKVSVEVPVHVTGEIVRDGLLTTELQTIEVEADAMSIPEWIEIDVEGFEVGKQLHASDLALPAGSTLLTDGDALVLHVSQAPTADDVDAEMTEAEAEAGIEKDEAEDTEEA</sequence>
<dbReference type="PANTHER" id="PTHR33284">
    <property type="entry name" value="RIBOSOMAL PROTEIN L25/GLN-TRNA SYNTHETASE, ANTI-CODON-BINDING DOMAIN-CONTAINING PROTEIN"/>
    <property type="match status" value="1"/>
</dbReference>
<dbReference type="HAMAP" id="MF_01334">
    <property type="entry name" value="Ribosomal_bL25_CTC"/>
    <property type="match status" value="1"/>
</dbReference>
<evidence type="ECO:0000313" key="9">
    <source>
        <dbReference type="EMBL" id="MCM0620062.1"/>
    </source>
</evidence>
<dbReference type="Proteomes" id="UP001139485">
    <property type="component" value="Unassembled WGS sequence"/>
</dbReference>
<dbReference type="NCBIfam" id="NF004131">
    <property type="entry name" value="PRK05618.2-1"/>
    <property type="match status" value="1"/>
</dbReference>
<keyword evidence="2 5" id="KW-0694">RNA-binding</keyword>
<dbReference type="GO" id="GO:0022625">
    <property type="term" value="C:cytosolic large ribosomal subunit"/>
    <property type="evidence" value="ECO:0007669"/>
    <property type="project" value="TreeGrafter"/>
</dbReference>
<dbReference type="InterPro" id="IPR029751">
    <property type="entry name" value="Ribosomal_L25_dom"/>
</dbReference>
<evidence type="ECO:0000256" key="5">
    <source>
        <dbReference type="HAMAP-Rule" id="MF_01334"/>
    </source>
</evidence>
<dbReference type="Gene3D" id="2.40.240.10">
    <property type="entry name" value="Ribosomal Protein L25, Chain P"/>
    <property type="match status" value="1"/>
</dbReference>
<evidence type="ECO:0000256" key="2">
    <source>
        <dbReference type="ARBA" id="ARBA00022884"/>
    </source>
</evidence>
<dbReference type="SUPFAM" id="SSF50715">
    <property type="entry name" value="Ribosomal protein L25-like"/>
    <property type="match status" value="1"/>
</dbReference>
<evidence type="ECO:0000256" key="1">
    <source>
        <dbReference type="ARBA" id="ARBA00022730"/>
    </source>
</evidence>
<dbReference type="GO" id="GO:0008097">
    <property type="term" value="F:5S rRNA binding"/>
    <property type="evidence" value="ECO:0007669"/>
    <property type="project" value="InterPro"/>
</dbReference>
<evidence type="ECO:0000256" key="3">
    <source>
        <dbReference type="ARBA" id="ARBA00022980"/>
    </source>
</evidence>
<evidence type="ECO:0000259" key="7">
    <source>
        <dbReference type="Pfam" id="PF01386"/>
    </source>
</evidence>
<dbReference type="InterPro" id="IPR020930">
    <property type="entry name" value="Ribosomal_uL5_bac-type"/>
</dbReference>
<dbReference type="InterPro" id="IPR037121">
    <property type="entry name" value="Ribosomal_bL25_C"/>
</dbReference>
<feature type="domain" description="Large ribosomal subunit protein bL25 beta" evidence="8">
    <location>
        <begin position="99"/>
        <end position="177"/>
    </location>
</feature>
<dbReference type="Pfam" id="PF14693">
    <property type="entry name" value="Ribosomal_TL5_C"/>
    <property type="match status" value="1"/>
</dbReference>
<comment type="subunit">
    <text evidence="5">Part of the 50S ribosomal subunit; part of the 5S rRNA/L5/L18/L25 subcomplex. Contacts the 5S rRNA. Binds to the 5S rRNA independently of L5 and L18.</text>
</comment>
<name>A0A9X2IE95_9ACTN</name>
<organism evidence="9 10">
    <name type="scientific">Nocardioides bruguierae</name>
    <dbReference type="NCBI Taxonomy" id="2945102"/>
    <lineage>
        <taxon>Bacteria</taxon>
        <taxon>Bacillati</taxon>
        <taxon>Actinomycetota</taxon>
        <taxon>Actinomycetes</taxon>
        <taxon>Propionibacteriales</taxon>
        <taxon>Nocardioidaceae</taxon>
        <taxon>Nocardioides</taxon>
    </lineage>
</organism>
<dbReference type="RefSeq" id="WP_250826749.1">
    <property type="nucleotide sequence ID" value="NZ_JAMOIL010000008.1"/>
</dbReference>
<comment type="function">
    <text evidence="5">This is one of the proteins that binds to the 5S RNA in the ribosome where it forms part of the central protuberance.</text>
</comment>
<dbReference type="NCBIfam" id="TIGR00731">
    <property type="entry name" value="bL25_bact_ctc"/>
    <property type="match status" value="1"/>
</dbReference>
<comment type="similarity">
    <text evidence="5">Belongs to the bacterial ribosomal protein bL25 family. CTC subfamily.</text>
</comment>
<reference evidence="9" key="1">
    <citation type="submission" date="2022-05" db="EMBL/GenBank/DDBJ databases">
        <authorList>
            <person name="Tuo L."/>
        </authorList>
    </citation>
    <scope>NUCLEOTIDE SEQUENCE</scope>
    <source>
        <strain evidence="9">BSK12Z-4</strain>
    </source>
</reference>
<evidence type="ECO:0000313" key="10">
    <source>
        <dbReference type="Proteomes" id="UP001139485"/>
    </source>
</evidence>
<gene>
    <name evidence="5" type="primary">rplY</name>
    <name evidence="5" type="synonym">ctc</name>
    <name evidence="9" type="ORF">M8330_07100</name>
</gene>
<evidence type="ECO:0000256" key="4">
    <source>
        <dbReference type="ARBA" id="ARBA00023274"/>
    </source>
</evidence>
<dbReference type="GO" id="GO:0003735">
    <property type="term" value="F:structural constituent of ribosome"/>
    <property type="evidence" value="ECO:0007669"/>
    <property type="project" value="InterPro"/>
</dbReference>
<dbReference type="InterPro" id="IPR001021">
    <property type="entry name" value="Ribosomal_bL25_long"/>
</dbReference>
<dbReference type="Pfam" id="PF01386">
    <property type="entry name" value="Ribosomal_L25p"/>
    <property type="match status" value="1"/>
</dbReference>
<keyword evidence="3 5" id="KW-0689">Ribosomal protein</keyword>
<comment type="caution">
    <text evidence="9">The sequence shown here is derived from an EMBL/GenBank/DDBJ whole genome shotgun (WGS) entry which is preliminary data.</text>
</comment>
<evidence type="ECO:0000256" key="6">
    <source>
        <dbReference type="SAM" id="MobiDB-lite"/>
    </source>
</evidence>
<dbReference type="EMBL" id="JAMOIL010000008">
    <property type="protein sequence ID" value="MCM0620062.1"/>
    <property type="molecule type" value="Genomic_DNA"/>
</dbReference>
<keyword evidence="1 5" id="KW-0699">rRNA-binding</keyword>
<dbReference type="AlphaFoldDB" id="A0A9X2IE95"/>
<evidence type="ECO:0000259" key="8">
    <source>
        <dbReference type="Pfam" id="PF14693"/>
    </source>
</evidence>
<dbReference type="InterPro" id="IPR020057">
    <property type="entry name" value="Ribosomal_bL25_b-dom"/>
</dbReference>
<feature type="compositionally biased region" description="Acidic residues" evidence="6">
    <location>
        <begin position="182"/>
        <end position="208"/>
    </location>
</feature>
<dbReference type="InterPro" id="IPR011035">
    <property type="entry name" value="Ribosomal_bL25/Gln-tRNA_synth"/>
</dbReference>
<dbReference type="PANTHER" id="PTHR33284:SF1">
    <property type="entry name" value="RIBOSOMAL PROTEIN L25_GLN-TRNA SYNTHETASE, ANTI-CODON-BINDING DOMAIN-CONTAINING PROTEIN"/>
    <property type="match status" value="1"/>
</dbReference>
<protein>
    <recommendedName>
        <fullName evidence="5">Large ribosomal subunit protein bL25</fullName>
    </recommendedName>
    <alternativeName>
        <fullName evidence="5">General stress protein CTC</fullName>
    </alternativeName>
</protein>
<dbReference type="GO" id="GO:0006412">
    <property type="term" value="P:translation"/>
    <property type="evidence" value="ECO:0007669"/>
    <property type="project" value="UniProtKB-UniRule"/>
</dbReference>
<feature type="domain" description="Large ribosomal subunit protein bL25 L25" evidence="7">
    <location>
        <begin position="5"/>
        <end position="91"/>
    </location>
</feature>
<dbReference type="Gene3D" id="2.170.120.20">
    <property type="entry name" value="Ribosomal protein L25, beta domain"/>
    <property type="match status" value="1"/>
</dbReference>
<dbReference type="InterPro" id="IPR020056">
    <property type="entry name" value="Rbsml_bL25/Gln-tRNA_synth_N"/>
</dbReference>
<proteinExistence type="inferred from homology"/>
<accession>A0A9X2IE95</accession>
<keyword evidence="4 5" id="KW-0687">Ribonucleoprotein</keyword>
<keyword evidence="10" id="KW-1185">Reference proteome</keyword>
<dbReference type="CDD" id="cd00495">
    <property type="entry name" value="Ribosomal_L25_TL5_CTC"/>
    <property type="match status" value="1"/>
</dbReference>